<reference evidence="1" key="1">
    <citation type="journal article" date="2014" name="Front. Microbiol.">
        <title>High frequency of phylogenetically diverse reductive dehalogenase-homologous genes in deep subseafloor sedimentary metagenomes.</title>
        <authorList>
            <person name="Kawai M."/>
            <person name="Futagami T."/>
            <person name="Toyoda A."/>
            <person name="Takaki Y."/>
            <person name="Nishi S."/>
            <person name="Hori S."/>
            <person name="Arai W."/>
            <person name="Tsubouchi T."/>
            <person name="Morono Y."/>
            <person name="Uchiyama I."/>
            <person name="Ito T."/>
            <person name="Fujiyama A."/>
            <person name="Inagaki F."/>
            <person name="Takami H."/>
        </authorList>
    </citation>
    <scope>NUCLEOTIDE SEQUENCE</scope>
    <source>
        <strain evidence="1">Expedition CK06-06</strain>
    </source>
</reference>
<comment type="caution">
    <text evidence="1">The sequence shown here is derived from an EMBL/GenBank/DDBJ whole genome shotgun (WGS) entry which is preliminary data.</text>
</comment>
<feature type="non-terminal residue" evidence="1">
    <location>
        <position position="40"/>
    </location>
</feature>
<accession>X1C1F0</accession>
<dbReference type="EMBL" id="BART01010262">
    <property type="protein sequence ID" value="GAG87172.1"/>
    <property type="molecule type" value="Genomic_DNA"/>
</dbReference>
<organism evidence="1">
    <name type="scientific">marine sediment metagenome</name>
    <dbReference type="NCBI Taxonomy" id="412755"/>
    <lineage>
        <taxon>unclassified sequences</taxon>
        <taxon>metagenomes</taxon>
        <taxon>ecological metagenomes</taxon>
    </lineage>
</organism>
<proteinExistence type="predicted"/>
<evidence type="ECO:0000313" key="1">
    <source>
        <dbReference type="EMBL" id="GAG87172.1"/>
    </source>
</evidence>
<name>X1C1F0_9ZZZZ</name>
<sequence>MVRKGGIVQFERYFQLLEPPTVEIYAVVSEDLHGVSVSLY</sequence>
<dbReference type="AlphaFoldDB" id="X1C1F0"/>
<gene>
    <name evidence="1" type="ORF">S01H4_22399</name>
</gene>
<protein>
    <submittedName>
        <fullName evidence="1">Uncharacterized protein</fullName>
    </submittedName>
</protein>